<evidence type="ECO:0000313" key="1">
    <source>
        <dbReference type="EMBL" id="EKE69780.1"/>
    </source>
</evidence>
<name>K2JX31_9RHOB</name>
<keyword evidence="2" id="KW-1185">Reference proteome</keyword>
<dbReference type="AlphaFoldDB" id="K2JX31"/>
<organism evidence="1 2">
    <name type="scientific">Celeribacter baekdonensis B30</name>
    <dbReference type="NCBI Taxonomy" id="1208323"/>
    <lineage>
        <taxon>Bacteria</taxon>
        <taxon>Pseudomonadati</taxon>
        <taxon>Pseudomonadota</taxon>
        <taxon>Alphaproteobacteria</taxon>
        <taxon>Rhodobacterales</taxon>
        <taxon>Roseobacteraceae</taxon>
        <taxon>Celeribacter</taxon>
    </lineage>
</organism>
<dbReference type="Proteomes" id="UP000006762">
    <property type="component" value="Unassembled WGS sequence"/>
</dbReference>
<evidence type="ECO:0000313" key="2">
    <source>
        <dbReference type="Proteomes" id="UP000006762"/>
    </source>
</evidence>
<protein>
    <submittedName>
        <fullName evidence="1">Uncharacterized protein</fullName>
    </submittedName>
</protein>
<dbReference type="STRING" id="1208323.B30_15606"/>
<gene>
    <name evidence="1" type="ORF">B30_15606</name>
</gene>
<reference evidence="1 2" key="1">
    <citation type="submission" date="2012-09" db="EMBL/GenBank/DDBJ databases">
        <title>Celeribacter baekdonensis B30 Genome Sequencing.</title>
        <authorList>
            <person name="Wang W."/>
        </authorList>
    </citation>
    <scope>NUCLEOTIDE SEQUENCE [LARGE SCALE GENOMIC DNA]</scope>
    <source>
        <strain evidence="1 2">B30</strain>
    </source>
</reference>
<comment type="caution">
    <text evidence="1">The sequence shown here is derived from an EMBL/GenBank/DDBJ whole genome shotgun (WGS) entry which is preliminary data.</text>
</comment>
<sequence length="301" mass="32757">MGALSLTAGILMFRSGLCSLLLFIGTLLPLCAHAQASYVDLGLSALHSDGGTSGFEWTEYETSAAVEWAQESVVFGGSLRYVRSEFPGIATFNLQSQTLWVGYGLTESLRLLAEYDHADSDYTGVYLDHEAEDFGAVLGVRHELKQEGDDLLSLDVSYRVTDELTVYSSLSHRLDADVSTGHVWGEYEAGDLYLLGGVKEASDADLKIGFGGGALLGGKWAAYAGAELSEPFDFYSLSMLYSLNDHSTLHVRAIQSDSHASSSSQMTYSLAYRLETGTRTGTRGALQARRLWMDDRLGFSF</sequence>
<dbReference type="SUPFAM" id="SSF56935">
    <property type="entry name" value="Porins"/>
    <property type="match status" value="1"/>
</dbReference>
<dbReference type="EMBL" id="AMRK01000009">
    <property type="protein sequence ID" value="EKE69780.1"/>
    <property type="molecule type" value="Genomic_DNA"/>
</dbReference>
<accession>K2JX31</accession>
<proteinExistence type="predicted"/>
<dbReference type="PATRIC" id="fig|1208323.3.peg.3232"/>